<feature type="non-terminal residue" evidence="1">
    <location>
        <position position="71"/>
    </location>
</feature>
<accession>A0A0F9JCP6</accession>
<dbReference type="AlphaFoldDB" id="A0A0F9JCP6"/>
<sequence>MSTMAKAGSKEAYYLSFNRDEIFKNLIAGEGHFRNFNSQKEDSVGFLNCIVKHLADAEGHCDEAVSHALIA</sequence>
<evidence type="ECO:0000313" key="1">
    <source>
        <dbReference type="EMBL" id="KKM03626.1"/>
    </source>
</evidence>
<proteinExistence type="predicted"/>
<name>A0A0F9JCP6_9ZZZZ</name>
<reference evidence="1" key="1">
    <citation type="journal article" date="2015" name="Nature">
        <title>Complex archaea that bridge the gap between prokaryotes and eukaryotes.</title>
        <authorList>
            <person name="Spang A."/>
            <person name="Saw J.H."/>
            <person name="Jorgensen S.L."/>
            <person name="Zaremba-Niedzwiedzka K."/>
            <person name="Martijn J."/>
            <person name="Lind A.E."/>
            <person name="van Eijk R."/>
            <person name="Schleper C."/>
            <person name="Guy L."/>
            <person name="Ettema T.J."/>
        </authorList>
    </citation>
    <scope>NUCLEOTIDE SEQUENCE</scope>
</reference>
<gene>
    <name evidence="1" type="ORF">LCGC14_1772580</name>
</gene>
<comment type="caution">
    <text evidence="1">The sequence shown here is derived from an EMBL/GenBank/DDBJ whole genome shotgun (WGS) entry which is preliminary data.</text>
</comment>
<organism evidence="1">
    <name type="scientific">marine sediment metagenome</name>
    <dbReference type="NCBI Taxonomy" id="412755"/>
    <lineage>
        <taxon>unclassified sequences</taxon>
        <taxon>metagenomes</taxon>
        <taxon>ecological metagenomes</taxon>
    </lineage>
</organism>
<protein>
    <submittedName>
        <fullName evidence="1">Uncharacterized protein</fullName>
    </submittedName>
</protein>
<dbReference type="EMBL" id="LAZR01016643">
    <property type="protein sequence ID" value="KKM03626.1"/>
    <property type="molecule type" value="Genomic_DNA"/>
</dbReference>